<dbReference type="SUPFAM" id="SSF57535">
    <property type="entry name" value="Complement control module/SCR domain"/>
    <property type="match status" value="1"/>
</dbReference>
<feature type="compositionally biased region" description="Low complexity" evidence="3">
    <location>
        <begin position="175"/>
        <end position="187"/>
    </location>
</feature>
<dbReference type="Pfam" id="PF00084">
    <property type="entry name" value="Sushi"/>
    <property type="match status" value="1"/>
</dbReference>
<protein>
    <recommendedName>
        <fullName evidence="4">Sushi domain-containing protein</fullName>
    </recommendedName>
</protein>
<dbReference type="PANTHER" id="PTHR15060">
    <property type="entry name" value="INTERLEUKIN-15 RECEPTOR SUBUNIT ALPHA"/>
    <property type="match status" value="1"/>
</dbReference>
<accession>A0A493SVV5</accession>
<evidence type="ECO:0000256" key="2">
    <source>
        <dbReference type="PROSITE-ProRule" id="PRU00302"/>
    </source>
</evidence>
<reference evidence="5" key="2">
    <citation type="submission" date="2025-08" db="UniProtKB">
        <authorList>
            <consortium name="Ensembl"/>
        </authorList>
    </citation>
    <scope>IDENTIFICATION</scope>
</reference>
<keyword evidence="2" id="KW-0768">Sushi</keyword>
<dbReference type="Gene3D" id="2.20.28.230">
    <property type="match status" value="1"/>
</dbReference>
<sequence length="293" mass="30989">LLSPLPSFSCPRCAPICPPLPPRSHSHCHHPSIPILLLSLLFSHPHHCNPNPVVLALPALEHHQYPAPLPQRVETPQLGTASPSRPRYHLNFYFSPPVTVRCSRPKAVDNAHIDAGNSTQLHACLRYTCKPGYKRKAGTSGLIQCVLHDSKPVWTPASLQCIRKISVFTPFPQAGTTGAAPTSSPSPAATPAPPGAEGPSPETSTVPATSPLLETSPPGKGMALGTTPLPIAPADHAAGWFTSPRETTCQRGCVSLTAGSFTVLSLFSLPSKLLFYAVSPSVFPFPGLPQLCG</sequence>
<evidence type="ECO:0000313" key="5">
    <source>
        <dbReference type="Ensembl" id="ENSAPLP00000017717.1"/>
    </source>
</evidence>
<organism evidence="5 6">
    <name type="scientific">Anas platyrhynchos platyrhynchos</name>
    <name type="common">Northern mallard</name>
    <dbReference type="NCBI Taxonomy" id="8840"/>
    <lineage>
        <taxon>Eukaryota</taxon>
        <taxon>Metazoa</taxon>
        <taxon>Chordata</taxon>
        <taxon>Craniata</taxon>
        <taxon>Vertebrata</taxon>
        <taxon>Euteleostomi</taxon>
        <taxon>Archelosauria</taxon>
        <taxon>Archosauria</taxon>
        <taxon>Dinosauria</taxon>
        <taxon>Saurischia</taxon>
        <taxon>Theropoda</taxon>
        <taxon>Coelurosauria</taxon>
        <taxon>Aves</taxon>
        <taxon>Neognathae</taxon>
        <taxon>Galloanserae</taxon>
        <taxon>Anseriformes</taxon>
        <taxon>Anatidae</taxon>
        <taxon>Anatinae</taxon>
        <taxon>Anas</taxon>
    </lineage>
</organism>
<dbReference type="GO" id="GO:0042010">
    <property type="term" value="F:interleukin-15 receptor activity"/>
    <property type="evidence" value="ECO:0007669"/>
    <property type="project" value="InterPro"/>
</dbReference>
<keyword evidence="6" id="KW-1185">Reference proteome</keyword>
<feature type="disulfide bond" evidence="2">
    <location>
        <begin position="102"/>
        <end position="145"/>
    </location>
</feature>
<dbReference type="PANTHER" id="PTHR15060:SF0">
    <property type="entry name" value="INTERLEUKIN-15 RECEPTOR SUBUNIT ALPHA"/>
    <property type="match status" value="1"/>
</dbReference>
<dbReference type="AlphaFoldDB" id="A0A493SVV5"/>
<feature type="domain" description="Sushi" evidence="4">
    <location>
        <begin position="100"/>
        <end position="163"/>
    </location>
</feature>
<evidence type="ECO:0000313" key="6">
    <source>
        <dbReference type="Proteomes" id="UP000016666"/>
    </source>
</evidence>
<dbReference type="PROSITE" id="PS50923">
    <property type="entry name" value="SUSHI"/>
    <property type="match status" value="1"/>
</dbReference>
<dbReference type="InterPro" id="IPR000436">
    <property type="entry name" value="Sushi_SCR_CCP_dom"/>
</dbReference>
<keyword evidence="1 2" id="KW-1015">Disulfide bond</keyword>
<reference evidence="5" key="3">
    <citation type="submission" date="2025-09" db="UniProtKB">
        <authorList>
            <consortium name="Ensembl"/>
        </authorList>
    </citation>
    <scope>IDENTIFICATION</scope>
</reference>
<dbReference type="SMART" id="SM00032">
    <property type="entry name" value="CCP"/>
    <property type="match status" value="1"/>
</dbReference>
<dbReference type="InterPro" id="IPR035976">
    <property type="entry name" value="Sushi/SCR/CCP_sf"/>
</dbReference>
<comment type="caution">
    <text evidence="2">Lacks conserved residue(s) required for the propagation of feature annotation.</text>
</comment>
<feature type="region of interest" description="Disordered" evidence="3">
    <location>
        <begin position="175"/>
        <end position="228"/>
    </location>
</feature>
<name>A0A493SVV5_ANAPP</name>
<evidence type="ECO:0000256" key="3">
    <source>
        <dbReference type="SAM" id="MobiDB-lite"/>
    </source>
</evidence>
<dbReference type="GeneTree" id="ENSGT00960000189028"/>
<reference evidence="5 6" key="1">
    <citation type="submission" date="2017-10" db="EMBL/GenBank/DDBJ databases">
        <title>A new Pekin duck reference genome.</title>
        <authorList>
            <person name="Hou Z.-C."/>
            <person name="Zhou Z.-K."/>
            <person name="Zhu F."/>
            <person name="Hou S.-S."/>
        </authorList>
    </citation>
    <scope>NUCLEOTIDE SEQUENCE [LARGE SCALE GENOMIC DNA]</scope>
</reference>
<dbReference type="OMA" id="PRCAPIC"/>
<evidence type="ECO:0000259" key="4">
    <source>
        <dbReference type="PROSITE" id="PS50923"/>
    </source>
</evidence>
<dbReference type="STRING" id="8840.ENSAPLP00000017717"/>
<dbReference type="Proteomes" id="UP000016666">
    <property type="component" value="Chromosome 1"/>
</dbReference>
<dbReference type="InterPro" id="IPR042372">
    <property type="entry name" value="IL15RA"/>
</dbReference>
<dbReference type="Ensembl" id="ENSAPLT00000023231.1">
    <property type="protein sequence ID" value="ENSAPLP00000017717.1"/>
    <property type="gene ID" value="ENSAPLG00000017656.1"/>
</dbReference>
<proteinExistence type="predicted"/>
<evidence type="ECO:0000256" key="1">
    <source>
        <dbReference type="ARBA" id="ARBA00023157"/>
    </source>
</evidence>